<protein>
    <submittedName>
        <fullName evidence="2">Uncharacterized protein</fullName>
    </submittedName>
</protein>
<sequence length="65" mass="7579">TFFTLDNYFQGVSLMKQEFLLSTDFSWLKSCHQAHYALFARISLLEITTRYPHATAAKRFFAALL</sequence>
<dbReference type="WBParaSite" id="PgR205_g008_t01">
    <property type="protein sequence ID" value="PgR205_g008_t01"/>
    <property type="gene ID" value="PgR205_g008"/>
</dbReference>
<keyword evidence="1" id="KW-1185">Reference proteome</keyword>
<dbReference type="Proteomes" id="UP000887569">
    <property type="component" value="Unplaced"/>
</dbReference>
<evidence type="ECO:0000313" key="1">
    <source>
        <dbReference type="Proteomes" id="UP000887569"/>
    </source>
</evidence>
<reference evidence="2" key="1">
    <citation type="submission" date="2022-11" db="UniProtKB">
        <authorList>
            <consortium name="WormBaseParasite"/>
        </authorList>
    </citation>
    <scope>IDENTIFICATION</scope>
</reference>
<accession>A0A915CHP6</accession>
<proteinExistence type="predicted"/>
<evidence type="ECO:0000313" key="2">
    <source>
        <dbReference type="WBParaSite" id="PgR205_g008_t01"/>
    </source>
</evidence>
<organism evidence="1 2">
    <name type="scientific">Parascaris univalens</name>
    <name type="common">Nematode worm</name>
    <dbReference type="NCBI Taxonomy" id="6257"/>
    <lineage>
        <taxon>Eukaryota</taxon>
        <taxon>Metazoa</taxon>
        <taxon>Ecdysozoa</taxon>
        <taxon>Nematoda</taxon>
        <taxon>Chromadorea</taxon>
        <taxon>Rhabditida</taxon>
        <taxon>Spirurina</taxon>
        <taxon>Ascaridomorpha</taxon>
        <taxon>Ascaridoidea</taxon>
        <taxon>Ascarididae</taxon>
        <taxon>Parascaris</taxon>
    </lineage>
</organism>
<dbReference type="AlphaFoldDB" id="A0A915CHP6"/>
<name>A0A915CHP6_PARUN</name>